<dbReference type="InterPro" id="IPR001633">
    <property type="entry name" value="EAL_dom"/>
</dbReference>
<dbReference type="FunFam" id="3.20.20.450:FF:000001">
    <property type="entry name" value="Cyclic di-GMP phosphodiesterase yahA"/>
    <property type="match status" value="1"/>
</dbReference>
<evidence type="ECO:0000313" key="6">
    <source>
        <dbReference type="Proteomes" id="UP000243629"/>
    </source>
</evidence>
<reference evidence="6" key="1">
    <citation type="submission" date="2016-10" db="EMBL/GenBank/DDBJ databases">
        <authorList>
            <person name="Varghese N."/>
            <person name="Submissions S."/>
        </authorList>
    </citation>
    <scope>NUCLEOTIDE SEQUENCE [LARGE SCALE GENOMIC DNA]</scope>
    <source>
        <strain evidence="6">DSM 24213</strain>
    </source>
</reference>
<feature type="domain" description="EAL" evidence="3">
    <location>
        <begin position="297"/>
        <end position="551"/>
    </location>
</feature>
<dbReference type="InterPro" id="IPR043128">
    <property type="entry name" value="Rev_trsase/Diguanyl_cyclase"/>
</dbReference>
<dbReference type="GO" id="GO:0071111">
    <property type="term" value="F:cyclic-guanylate-specific phosphodiesterase activity"/>
    <property type="evidence" value="ECO:0007669"/>
    <property type="project" value="UniProtKB-EC"/>
</dbReference>
<dbReference type="SMART" id="SM00052">
    <property type="entry name" value="EAL"/>
    <property type="match status" value="1"/>
</dbReference>
<dbReference type="RefSeq" id="WP_245748108.1">
    <property type="nucleotide sequence ID" value="NZ_FOUI01000002.1"/>
</dbReference>
<protein>
    <recommendedName>
        <fullName evidence="1">cyclic-guanylate-specific phosphodiesterase</fullName>
        <ecNumber evidence="1">3.1.4.52</ecNumber>
    </recommendedName>
</protein>
<proteinExistence type="predicted"/>
<dbReference type="InterPro" id="IPR000160">
    <property type="entry name" value="GGDEF_dom"/>
</dbReference>
<dbReference type="Proteomes" id="UP000243629">
    <property type="component" value="Unassembled WGS sequence"/>
</dbReference>
<dbReference type="Pfam" id="PF00990">
    <property type="entry name" value="GGDEF"/>
    <property type="match status" value="1"/>
</dbReference>
<organism evidence="5 6">
    <name type="scientific">Halopseudomonas yangmingensis</name>
    <dbReference type="NCBI Taxonomy" id="1720063"/>
    <lineage>
        <taxon>Bacteria</taxon>
        <taxon>Pseudomonadati</taxon>
        <taxon>Pseudomonadota</taxon>
        <taxon>Gammaproteobacteria</taxon>
        <taxon>Pseudomonadales</taxon>
        <taxon>Pseudomonadaceae</taxon>
        <taxon>Halopseudomonas</taxon>
    </lineage>
</organism>
<dbReference type="EC" id="3.1.4.52" evidence="1"/>
<sequence>MTAEHKLHRILLLDSNRGTASQLMRRLELLSPNPFSLEPAASLAEALELLEVEPYAAVMMRPEWLEQWPLDDLPRISLEPWPTLGQHSSVADDFIWDQAGGHELQRCLRYAIERHALTRALQHAANIDALTGCCNRTLFRYRLEQGMERGLRNNQPLAVMWLDLDDFKHVNDSLGHRAGDRIICDVVRRLRSMLRTTDTIARMGSDEFALLVEDYRDAANLLQIANKLIRGLAEPYHVDGESLLLGCSMGVATYPEAGSSVDGLLLNATLAMREAKRQRGCQFHFYNEHINLQATRLLQLEADLRRAIRRSELELHYQPRVDMRSGEIVGVESLVRWRHPDRGLLGPGEFIPLAEQSGLIVPMGYWVIARACHDMARMRRQALPQIQFAVNLSFRQFQDSQLLATVTRLIERTGIDARWLEFELTETAIMQNPEQVQQTMQGMNSLGVRFSLDDFGTGFSSFVHLQSLPIDLLKLDRSFIQSIEQNQADRQLVSAMIDMGHHLGLEVVAEGVELRTQMELLQKMDCDQVQGYYISPALGYDELCHFIDAYNTAREHVPA</sequence>
<dbReference type="InterPro" id="IPR035919">
    <property type="entry name" value="EAL_sf"/>
</dbReference>
<dbReference type="PANTHER" id="PTHR44757:SF2">
    <property type="entry name" value="BIOFILM ARCHITECTURE MAINTENANCE PROTEIN MBAA"/>
    <property type="match status" value="1"/>
</dbReference>
<dbReference type="AlphaFoldDB" id="A0A1I4PJL8"/>
<dbReference type="SUPFAM" id="SSF141868">
    <property type="entry name" value="EAL domain-like"/>
    <property type="match status" value="1"/>
</dbReference>
<dbReference type="CDD" id="cd01948">
    <property type="entry name" value="EAL"/>
    <property type="match status" value="1"/>
</dbReference>
<keyword evidence="6" id="KW-1185">Reference proteome</keyword>
<dbReference type="Gene3D" id="3.20.20.450">
    <property type="entry name" value="EAL domain"/>
    <property type="match status" value="1"/>
</dbReference>
<accession>A0A1I4PJL8</accession>
<dbReference type="PROSITE" id="PS50887">
    <property type="entry name" value="GGDEF"/>
    <property type="match status" value="1"/>
</dbReference>
<evidence type="ECO:0000256" key="1">
    <source>
        <dbReference type="ARBA" id="ARBA00012282"/>
    </source>
</evidence>
<gene>
    <name evidence="5" type="ORF">SAMN05216217_102372</name>
</gene>
<evidence type="ECO:0000259" key="4">
    <source>
        <dbReference type="PROSITE" id="PS50887"/>
    </source>
</evidence>
<dbReference type="STRING" id="1720063.SAMN05216217_102372"/>
<evidence type="ECO:0000259" key="3">
    <source>
        <dbReference type="PROSITE" id="PS50883"/>
    </source>
</evidence>
<evidence type="ECO:0000256" key="2">
    <source>
        <dbReference type="ARBA" id="ARBA00022636"/>
    </source>
</evidence>
<evidence type="ECO:0000313" key="5">
    <source>
        <dbReference type="EMBL" id="SFM27766.1"/>
    </source>
</evidence>
<dbReference type="InterPro" id="IPR029787">
    <property type="entry name" value="Nucleotide_cyclase"/>
</dbReference>
<dbReference type="SMART" id="SM00267">
    <property type="entry name" value="GGDEF"/>
    <property type="match status" value="1"/>
</dbReference>
<dbReference type="CDD" id="cd01949">
    <property type="entry name" value="GGDEF"/>
    <property type="match status" value="1"/>
</dbReference>
<dbReference type="PROSITE" id="PS50883">
    <property type="entry name" value="EAL"/>
    <property type="match status" value="1"/>
</dbReference>
<dbReference type="SUPFAM" id="SSF55073">
    <property type="entry name" value="Nucleotide cyclase"/>
    <property type="match status" value="1"/>
</dbReference>
<dbReference type="EMBL" id="FOUI01000002">
    <property type="protein sequence ID" value="SFM27766.1"/>
    <property type="molecule type" value="Genomic_DNA"/>
</dbReference>
<keyword evidence="2" id="KW-0973">c-di-GMP</keyword>
<dbReference type="Gene3D" id="3.30.70.270">
    <property type="match status" value="1"/>
</dbReference>
<dbReference type="PANTHER" id="PTHR44757">
    <property type="entry name" value="DIGUANYLATE CYCLASE DGCP"/>
    <property type="match status" value="1"/>
</dbReference>
<dbReference type="InterPro" id="IPR052155">
    <property type="entry name" value="Biofilm_reg_signaling"/>
</dbReference>
<feature type="domain" description="GGDEF" evidence="4">
    <location>
        <begin position="155"/>
        <end position="288"/>
    </location>
</feature>
<dbReference type="NCBIfam" id="TIGR00254">
    <property type="entry name" value="GGDEF"/>
    <property type="match status" value="1"/>
</dbReference>
<name>A0A1I4PJL8_9GAMM</name>
<dbReference type="Pfam" id="PF00563">
    <property type="entry name" value="EAL"/>
    <property type="match status" value="1"/>
</dbReference>